<comment type="caution">
    <text evidence="2">The sequence shown here is derived from an EMBL/GenBank/DDBJ whole genome shotgun (WGS) entry which is preliminary data.</text>
</comment>
<dbReference type="EMBL" id="SMYL01000036">
    <property type="protein sequence ID" value="TDK58696.1"/>
    <property type="molecule type" value="Genomic_DNA"/>
</dbReference>
<protein>
    <recommendedName>
        <fullName evidence="4">IS66 family insertion sequence element accessory protein TnpB</fullName>
    </recommendedName>
</protein>
<keyword evidence="3" id="KW-1185">Reference proteome</keyword>
<dbReference type="AlphaFoldDB" id="A0A4R5VMS6"/>
<evidence type="ECO:0000313" key="3">
    <source>
        <dbReference type="Proteomes" id="UP000294829"/>
    </source>
</evidence>
<evidence type="ECO:0000256" key="1">
    <source>
        <dbReference type="SAM" id="MobiDB-lite"/>
    </source>
</evidence>
<gene>
    <name evidence="2" type="ORF">E2I14_19135</name>
</gene>
<dbReference type="OrthoDB" id="8757337at2"/>
<accession>A0A4R5VMS6</accession>
<evidence type="ECO:0008006" key="4">
    <source>
        <dbReference type="Google" id="ProtNLM"/>
    </source>
</evidence>
<sequence>MTKPASAASKESTWRNHLARQASSGKSIAAFCRDESLPEWSFYAWRARLNNRASKLAPTLEQVATPFIDLGVVKGHAIPTPAINPNVEVRIDLGGGMLLTITRS</sequence>
<dbReference type="NCBIfam" id="NF047593">
    <property type="entry name" value="IS66_ISAeme5_TnpA"/>
    <property type="match status" value="1"/>
</dbReference>
<reference evidence="2 3" key="1">
    <citation type="submission" date="2019-03" db="EMBL/GenBank/DDBJ databases">
        <title>Sapientia aquatica gen. nov., sp. nov., isolated from a crater lake.</title>
        <authorList>
            <person name="Felfoldi T."/>
            <person name="Szabo A."/>
            <person name="Toth E."/>
            <person name="Schumann P."/>
            <person name="Keki Z."/>
            <person name="Marialigeti K."/>
            <person name="Mathe I."/>
        </authorList>
    </citation>
    <scope>NUCLEOTIDE SEQUENCE [LARGE SCALE GENOMIC DNA]</scope>
    <source>
        <strain evidence="2 3">SA-152</strain>
    </source>
</reference>
<feature type="region of interest" description="Disordered" evidence="1">
    <location>
        <begin position="1"/>
        <end position="25"/>
    </location>
</feature>
<name>A0A4R5VMS6_9BURK</name>
<dbReference type="RefSeq" id="WP_133331537.1">
    <property type="nucleotide sequence ID" value="NZ_SMYL01000036.1"/>
</dbReference>
<organism evidence="2 3">
    <name type="scientific">Sapientia aquatica</name>
    <dbReference type="NCBI Taxonomy" id="1549640"/>
    <lineage>
        <taxon>Bacteria</taxon>
        <taxon>Pseudomonadati</taxon>
        <taxon>Pseudomonadota</taxon>
        <taxon>Betaproteobacteria</taxon>
        <taxon>Burkholderiales</taxon>
        <taxon>Oxalobacteraceae</taxon>
        <taxon>Sapientia</taxon>
    </lineage>
</organism>
<evidence type="ECO:0000313" key="2">
    <source>
        <dbReference type="EMBL" id="TDK58696.1"/>
    </source>
</evidence>
<proteinExistence type="predicted"/>
<dbReference type="Proteomes" id="UP000294829">
    <property type="component" value="Unassembled WGS sequence"/>
</dbReference>